<protein>
    <submittedName>
        <fullName evidence="5">PENR2 protein</fullName>
    </submittedName>
</protein>
<dbReference type="AlphaFoldDB" id="A0A178F1Q7"/>
<proteinExistence type="predicted"/>
<dbReference type="CDD" id="cd11398">
    <property type="entry name" value="bHLHzip_scCBP1"/>
    <property type="match status" value="1"/>
</dbReference>
<name>A0A178F1Q7_TRIRU</name>
<feature type="compositionally biased region" description="Basic and acidic residues" evidence="3">
    <location>
        <begin position="18"/>
        <end position="27"/>
    </location>
</feature>
<dbReference type="InterPro" id="IPR011598">
    <property type="entry name" value="bHLH_dom"/>
</dbReference>
<dbReference type="PANTHER" id="PTHR47787:SF1">
    <property type="entry name" value="CENTROMERE-BINDING PROTEIN 1"/>
    <property type="match status" value="1"/>
</dbReference>
<keyword evidence="1" id="KW-0238">DNA-binding</keyword>
<comment type="caution">
    <text evidence="5">The sequence shown here is derived from an EMBL/GenBank/DDBJ whole genome shotgun (WGS) entry which is preliminary data.</text>
</comment>
<dbReference type="VEuPathDB" id="FungiDB:TERG_03922"/>
<dbReference type="Pfam" id="PF00010">
    <property type="entry name" value="HLH"/>
    <property type="match status" value="1"/>
</dbReference>
<dbReference type="PANTHER" id="PTHR47787">
    <property type="entry name" value="CENTROMERE-BINDING PROTEIN 1"/>
    <property type="match status" value="1"/>
</dbReference>
<evidence type="ECO:0000313" key="6">
    <source>
        <dbReference type="Proteomes" id="UP000243015"/>
    </source>
</evidence>
<dbReference type="GO" id="GO:0005634">
    <property type="term" value="C:nucleus"/>
    <property type="evidence" value="ECO:0007669"/>
    <property type="project" value="TreeGrafter"/>
</dbReference>
<dbReference type="EMBL" id="LHPM01000012">
    <property type="protein sequence ID" value="OAL66382.1"/>
    <property type="molecule type" value="Genomic_DNA"/>
</dbReference>
<evidence type="ECO:0000313" key="5">
    <source>
        <dbReference type="EMBL" id="OAL66382.1"/>
    </source>
</evidence>
<dbReference type="SMART" id="SM00353">
    <property type="entry name" value="HLH"/>
    <property type="match status" value="1"/>
</dbReference>
<gene>
    <name evidence="5" type="ORF">A7C99_1768</name>
</gene>
<dbReference type="GO" id="GO:0003677">
    <property type="term" value="F:DNA binding"/>
    <property type="evidence" value="ECO:0007669"/>
    <property type="project" value="UniProtKB-KW"/>
</dbReference>
<dbReference type="Proteomes" id="UP000243015">
    <property type="component" value="Unassembled WGS sequence"/>
</dbReference>
<keyword evidence="2" id="KW-0539">Nucleus</keyword>
<reference evidence="5 6" key="1">
    <citation type="submission" date="2016-05" db="EMBL/GenBank/DDBJ databases">
        <title>Genome sequencing of Trichophyton rubrum CMCC(F)T1i isolated from hair.</title>
        <authorList>
            <person name="Zhan P."/>
            <person name="Tao Y."/>
            <person name="Liu W."/>
        </authorList>
    </citation>
    <scope>NUCLEOTIDE SEQUENCE [LARGE SCALE GENOMIC DNA]</scope>
    <source>
        <strain evidence="6">CMCC(F)T1i</strain>
    </source>
</reference>
<sequence>MEHSSTDPNISSGKRKREVMDTGDVQRLRSAHGGPNNFDVNIQATDNYGYDAHGMPSNTTDLSHIDQQLLQAVGNQNGVSDDNAMTAKAALAAHQPESKYPPPEPSFDNNGLGNNLSFGQDVGQVSMGPVQSHTSTAAAVYAAREAQAQAAQQISPKPTVGSAEWHQVRKNNHKEVERRRRETINEGINEIAKMVPGCEKAKGSILQRAIQYIAKLQEDSKEMAARFDTTNMTTNQAITEISAQNAKLKNEVNLRSDIASKWIQRCRDAGLSFDDYDDEKSLTKLPVDESHNI</sequence>
<feature type="compositionally biased region" description="Polar residues" evidence="3">
    <location>
        <begin position="1"/>
        <end position="12"/>
    </location>
</feature>
<dbReference type="InterPro" id="IPR047206">
    <property type="entry name" value="bHLHzip_scCBP1-like"/>
</dbReference>
<dbReference type="GO" id="GO:0003700">
    <property type="term" value="F:DNA-binding transcription factor activity"/>
    <property type="evidence" value="ECO:0007669"/>
    <property type="project" value="InterPro"/>
</dbReference>
<feature type="region of interest" description="Disordered" evidence="3">
    <location>
        <begin position="1"/>
        <end position="40"/>
    </location>
</feature>
<dbReference type="PROSITE" id="PS50888">
    <property type="entry name" value="BHLH"/>
    <property type="match status" value="1"/>
</dbReference>
<feature type="domain" description="BHLH" evidence="4">
    <location>
        <begin position="168"/>
        <end position="216"/>
    </location>
</feature>
<dbReference type="SUPFAM" id="SSF47459">
    <property type="entry name" value="HLH, helix-loop-helix DNA-binding domain"/>
    <property type="match status" value="1"/>
</dbReference>
<dbReference type="InterPro" id="IPR036638">
    <property type="entry name" value="HLH_DNA-bd_sf"/>
</dbReference>
<evidence type="ECO:0000256" key="2">
    <source>
        <dbReference type="ARBA" id="ARBA00023242"/>
    </source>
</evidence>
<evidence type="ECO:0000256" key="3">
    <source>
        <dbReference type="SAM" id="MobiDB-lite"/>
    </source>
</evidence>
<feature type="region of interest" description="Disordered" evidence="3">
    <location>
        <begin position="155"/>
        <end position="179"/>
    </location>
</feature>
<accession>A0A178F1Q7</accession>
<dbReference type="Gene3D" id="4.10.280.10">
    <property type="entry name" value="Helix-loop-helix DNA-binding domain"/>
    <property type="match status" value="1"/>
</dbReference>
<organism evidence="5 6">
    <name type="scientific">Trichophyton rubrum</name>
    <name type="common">Athlete's foot fungus</name>
    <name type="synonym">Epidermophyton rubrum</name>
    <dbReference type="NCBI Taxonomy" id="5551"/>
    <lineage>
        <taxon>Eukaryota</taxon>
        <taxon>Fungi</taxon>
        <taxon>Dikarya</taxon>
        <taxon>Ascomycota</taxon>
        <taxon>Pezizomycotina</taxon>
        <taxon>Eurotiomycetes</taxon>
        <taxon>Eurotiomycetidae</taxon>
        <taxon>Onygenales</taxon>
        <taxon>Arthrodermataceae</taxon>
        <taxon>Trichophyton</taxon>
    </lineage>
</organism>
<dbReference type="GO" id="GO:0046983">
    <property type="term" value="F:protein dimerization activity"/>
    <property type="evidence" value="ECO:0007669"/>
    <property type="project" value="InterPro"/>
</dbReference>
<evidence type="ECO:0000256" key="1">
    <source>
        <dbReference type="ARBA" id="ARBA00023125"/>
    </source>
</evidence>
<evidence type="ECO:0000259" key="4">
    <source>
        <dbReference type="PROSITE" id="PS50888"/>
    </source>
</evidence>